<evidence type="ECO:0000259" key="1">
    <source>
        <dbReference type="SMART" id="SM00327"/>
    </source>
</evidence>
<dbReference type="Gene3D" id="3.40.50.410">
    <property type="entry name" value="von Willebrand factor, type A domain"/>
    <property type="match status" value="1"/>
</dbReference>
<dbReference type="PANTHER" id="PTHR33608:SF7">
    <property type="entry name" value="DUF58 DOMAIN-CONTAINING PROTEIN"/>
    <property type="match status" value="1"/>
</dbReference>
<comment type="caution">
    <text evidence="2">The sequence shown here is derived from an EMBL/GenBank/DDBJ whole genome shotgun (WGS) entry which is preliminary data.</text>
</comment>
<sequence length="302" mass="35034">MKLNYHDTTPHTSLELLARQLVEGFITGLHKSPYHGFSVEFAEHRLYNEGESTRHLDWKVYARTDKLFTKRYEEETNLRCLIAIDTSASMYYPVANKAKIRFAKYAAAALGYLLHRQRDAVGLCLFSDAVQTLTQVKSSGTHLSKLLTLLNDVDTVPSTTQQKTNVAKVLHELAEKIHKRSLVVIFSDMFDSSEEADDLFKALQHLKHNKHEVIVFHVMDNQTELLFNFEDRPMEFIDLESGEKLKLNPGDVKLNYKTEADRFHKALKMRCNQYKIDFIEADVQSDFNTILQTYLIKREKMR</sequence>
<dbReference type="Pfam" id="PF01882">
    <property type="entry name" value="DUF58"/>
    <property type="match status" value="1"/>
</dbReference>
<dbReference type="Proteomes" id="UP000613030">
    <property type="component" value="Unassembled WGS sequence"/>
</dbReference>
<dbReference type="InterPro" id="IPR002035">
    <property type="entry name" value="VWF_A"/>
</dbReference>
<accession>A0ABS1KWI3</accession>
<dbReference type="CDD" id="cd00198">
    <property type="entry name" value="vWFA"/>
    <property type="match status" value="1"/>
</dbReference>
<gene>
    <name evidence="2" type="ORF">JI741_21500</name>
</gene>
<dbReference type="InterPro" id="IPR002881">
    <property type="entry name" value="DUF58"/>
</dbReference>
<dbReference type="PANTHER" id="PTHR33608">
    <property type="entry name" value="BLL2464 PROTEIN"/>
    <property type="match status" value="1"/>
</dbReference>
<reference evidence="2 3" key="1">
    <citation type="submission" date="2021-01" db="EMBL/GenBank/DDBJ databases">
        <title>Chryseolinea sp. Jin1 Genome sequencing and assembly.</title>
        <authorList>
            <person name="Kim I."/>
        </authorList>
    </citation>
    <scope>NUCLEOTIDE SEQUENCE [LARGE SCALE GENOMIC DNA]</scope>
    <source>
        <strain evidence="2 3">Jin1</strain>
    </source>
</reference>
<protein>
    <submittedName>
        <fullName evidence="2">DUF58 domain-containing protein</fullName>
    </submittedName>
</protein>
<keyword evidence="3" id="KW-1185">Reference proteome</keyword>
<evidence type="ECO:0000313" key="3">
    <source>
        <dbReference type="Proteomes" id="UP000613030"/>
    </source>
</evidence>
<evidence type="ECO:0000313" key="2">
    <source>
        <dbReference type="EMBL" id="MBL0743821.1"/>
    </source>
</evidence>
<dbReference type="InterPro" id="IPR036465">
    <property type="entry name" value="vWFA_dom_sf"/>
</dbReference>
<name>A0ABS1KWI3_9BACT</name>
<organism evidence="2 3">
    <name type="scientific">Chryseolinea lacunae</name>
    <dbReference type="NCBI Taxonomy" id="2801331"/>
    <lineage>
        <taxon>Bacteria</taxon>
        <taxon>Pseudomonadati</taxon>
        <taxon>Bacteroidota</taxon>
        <taxon>Cytophagia</taxon>
        <taxon>Cytophagales</taxon>
        <taxon>Fulvivirgaceae</taxon>
        <taxon>Chryseolinea</taxon>
    </lineage>
</organism>
<dbReference type="SUPFAM" id="SSF53300">
    <property type="entry name" value="vWA-like"/>
    <property type="match status" value="1"/>
</dbReference>
<proteinExistence type="predicted"/>
<dbReference type="EMBL" id="JAERRB010000008">
    <property type="protein sequence ID" value="MBL0743821.1"/>
    <property type="molecule type" value="Genomic_DNA"/>
</dbReference>
<dbReference type="SMART" id="SM00327">
    <property type="entry name" value="VWA"/>
    <property type="match status" value="1"/>
</dbReference>
<feature type="domain" description="VWFA" evidence="1">
    <location>
        <begin position="77"/>
        <end position="251"/>
    </location>
</feature>
<dbReference type="RefSeq" id="WP_202013320.1">
    <property type="nucleotide sequence ID" value="NZ_JAERRB010000008.1"/>
</dbReference>